<evidence type="ECO:0000256" key="3">
    <source>
        <dbReference type="ARBA" id="ARBA00023125"/>
    </source>
</evidence>
<protein>
    <submittedName>
        <fullName evidence="6">LysR family transcriptional regulator</fullName>
    </submittedName>
</protein>
<name>A0A077FDW9_9PSED</name>
<dbReference type="PROSITE" id="PS50931">
    <property type="entry name" value="HTH_LYSR"/>
    <property type="match status" value="1"/>
</dbReference>
<dbReference type="InterPro" id="IPR036390">
    <property type="entry name" value="WH_DNA-bd_sf"/>
</dbReference>
<sequence length="288" mass="32571">MDIELARTFLEIVRSGSLVSAAERLHVTQTAITARVQKLEQQLSCQLFIRSRSGASLTADGEAFVVYANQLVQTWEAARRDLPLPEGCHQVLHIGGEVSLGNPMVLDWVSALHRSMPSHAIRNEVSDGESLLRKLEMGVLDAVLVYQPTYGPGLQVEQLMEEKLIRIRRKDKPEPYIYIDWGQAFRRQHDAALPECARPALSFNLGPLALQFILENGGSGYFRTRVVQSYLDSGIFERVPQAPEFTYPTYLVHARERDTEALQQAFRILRQLVADGDSDWSQRWDPVI</sequence>
<accession>A0A077FDW9</accession>
<reference evidence="7" key="2">
    <citation type="submission" date="2019-12" db="EMBL/GenBank/DDBJ databases">
        <title>Hybrid Genome Assemblies of two High G+C Isolates from Undergraduate Microbiology Courses.</title>
        <authorList>
            <person name="Ne Ville C.J."/>
            <person name="Enright D."/>
            <person name="Hernandez I."/>
            <person name="Dodsworth J."/>
            <person name="Orwin P.M."/>
        </authorList>
    </citation>
    <scope>NUCLEOTIDE SEQUENCE [LARGE SCALE GENOMIC DNA]</scope>
    <source>
        <strain evidence="7">Neo</strain>
    </source>
</reference>
<keyword evidence="2" id="KW-0805">Transcription regulation</keyword>
<evidence type="ECO:0000259" key="5">
    <source>
        <dbReference type="PROSITE" id="PS50931"/>
    </source>
</evidence>
<proteinExistence type="inferred from homology"/>
<dbReference type="FunFam" id="1.10.10.10:FF:000001">
    <property type="entry name" value="LysR family transcriptional regulator"/>
    <property type="match status" value="1"/>
</dbReference>
<dbReference type="GO" id="GO:0003700">
    <property type="term" value="F:DNA-binding transcription factor activity"/>
    <property type="evidence" value="ECO:0007669"/>
    <property type="project" value="InterPro"/>
</dbReference>
<reference evidence="6" key="1">
    <citation type="submission" date="2014-07" db="EMBL/GenBank/DDBJ databases">
        <authorList>
            <person name="Lee K."/>
            <person name="Lim J.Y."/>
            <person name="Hwang I."/>
        </authorList>
    </citation>
    <scope>NUCLEOTIDE SEQUENCE [LARGE SCALE GENOMIC DNA]</scope>
    <source>
        <strain evidence="6">KL28</strain>
    </source>
</reference>
<dbReference type="SUPFAM" id="SSF46785">
    <property type="entry name" value="Winged helix' DNA-binding domain"/>
    <property type="match status" value="1"/>
</dbReference>
<keyword evidence="4" id="KW-0804">Transcription</keyword>
<feature type="domain" description="HTH lysR-type" evidence="5">
    <location>
        <begin position="1"/>
        <end position="58"/>
    </location>
</feature>
<evidence type="ECO:0000313" key="8">
    <source>
        <dbReference type="Proteomes" id="UP000028931"/>
    </source>
</evidence>
<organism evidence="6 8">
    <name type="scientific">Pseudomonas alkylphenolica</name>
    <dbReference type="NCBI Taxonomy" id="237609"/>
    <lineage>
        <taxon>Bacteria</taxon>
        <taxon>Pseudomonadati</taxon>
        <taxon>Pseudomonadota</taxon>
        <taxon>Gammaproteobacteria</taxon>
        <taxon>Pseudomonadales</taxon>
        <taxon>Pseudomonadaceae</taxon>
        <taxon>Pseudomonas</taxon>
    </lineage>
</organism>
<comment type="similarity">
    <text evidence="1">Belongs to the LysR transcriptional regulatory family.</text>
</comment>
<gene>
    <name evidence="7" type="ORF">GPJ81_15065</name>
    <name evidence="6" type="ORF">PSAKL28_28770</name>
</gene>
<dbReference type="PANTHER" id="PTHR30579">
    <property type="entry name" value="TRANSCRIPTIONAL REGULATOR"/>
    <property type="match status" value="1"/>
</dbReference>
<keyword evidence="3" id="KW-0238">DNA-binding</keyword>
<evidence type="ECO:0000313" key="6">
    <source>
        <dbReference type="EMBL" id="AIL62069.1"/>
    </source>
</evidence>
<dbReference type="Pfam" id="PF03466">
    <property type="entry name" value="LysR_substrate"/>
    <property type="match status" value="1"/>
</dbReference>
<dbReference type="Proteomes" id="UP000426235">
    <property type="component" value="Chromosome"/>
</dbReference>
<dbReference type="EMBL" id="CP046621">
    <property type="protein sequence ID" value="QGW77955.1"/>
    <property type="molecule type" value="Genomic_DNA"/>
</dbReference>
<dbReference type="AlphaFoldDB" id="A0A077FDW9"/>
<dbReference type="HOGENOM" id="CLU_039613_8_1_6"/>
<dbReference type="GO" id="GO:0003677">
    <property type="term" value="F:DNA binding"/>
    <property type="evidence" value="ECO:0007669"/>
    <property type="project" value="UniProtKB-KW"/>
</dbReference>
<evidence type="ECO:0000256" key="2">
    <source>
        <dbReference type="ARBA" id="ARBA00023015"/>
    </source>
</evidence>
<dbReference type="RefSeq" id="WP_038611654.1">
    <property type="nucleotide sequence ID" value="NZ_CP009048.1"/>
</dbReference>
<evidence type="ECO:0000313" key="9">
    <source>
        <dbReference type="Proteomes" id="UP000426235"/>
    </source>
</evidence>
<dbReference type="PANTHER" id="PTHR30579:SF8">
    <property type="entry name" value="HTH-TYPE TRANSCRIPTIONAL REGULATOR HDFR"/>
    <property type="match status" value="1"/>
</dbReference>
<dbReference type="OrthoDB" id="9786526at2"/>
<dbReference type="SUPFAM" id="SSF53850">
    <property type="entry name" value="Periplasmic binding protein-like II"/>
    <property type="match status" value="1"/>
</dbReference>
<dbReference type="Proteomes" id="UP000028931">
    <property type="component" value="Chromosome"/>
</dbReference>
<dbReference type="Gene3D" id="3.40.190.10">
    <property type="entry name" value="Periplasmic binding protein-like II"/>
    <property type="match status" value="2"/>
</dbReference>
<dbReference type="EMBL" id="CP009048">
    <property type="protein sequence ID" value="AIL62069.1"/>
    <property type="molecule type" value="Genomic_DNA"/>
</dbReference>
<dbReference type="InterPro" id="IPR005119">
    <property type="entry name" value="LysR_subst-bd"/>
</dbReference>
<dbReference type="PRINTS" id="PR00039">
    <property type="entry name" value="HTHLYSR"/>
</dbReference>
<evidence type="ECO:0000256" key="4">
    <source>
        <dbReference type="ARBA" id="ARBA00023163"/>
    </source>
</evidence>
<dbReference type="InterPro" id="IPR050176">
    <property type="entry name" value="LTTR"/>
</dbReference>
<dbReference type="KEGG" id="palk:PSAKL28_28770"/>
<dbReference type="InterPro" id="IPR000847">
    <property type="entry name" value="LysR_HTH_N"/>
</dbReference>
<dbReference type="eggNOG" id="COG0583">
    <property type="taxonomic scope" value="Bacteria"/>
</dbReference>
<evidence type="ECO:0000313" key="7">
    <source>
        <dbReference type="EMBL" id="QGW77955.1"/>
    </source>
</evidence>
<dbReference type="Pfam" id="PF00126">
    <property type="entry name" value="HTH_1"/>
    <property type="match status" value="1"/>
</dbReference>
<dbReference type="Gene3D" id="1.10.10.10">
    <property type="entry name" value="Winged helix-like DNA-binding domain superfamily/Winged helix DNA-binding domain"/>
    <property type="match status" value="1"/>
</dbReference>
<keyword evidence="9" id="KW-1185">Reference proteome</keyword>
<evidence type="ECO:0000256" key="1">
    <source>
        <dbReference type="ARBA" id="ARBA00009437"/>
    </source>
</evidence>
<dbReference type="InterPro" id="IPR036388">
    <property type="entry name" value="WH-like_DNA-bd_sf"/>
</dbReference>